<keyword evidence="5" id="KW-0812">Transmembrane</keyword>
<dbReference type="RefSeq" id="WP_082670792.1">
    <property type="nucleotide sequence ID" value="NZ_DBEWGL010000012.1"/>
</dbReference>
<dbReference type="InterPro" id="IPR018060">
    <property type="entry name" value="HTH_AraC"/>
</dbReference>
<evidence type="ECO:0000313" key="7">
    <source>
        <dbReference type="EMBL" id="MST92331.1"/>
    </source>
</evidence>
<evidence type="ECO:0000256" key="5">
    <source>
        <dbReference type="SAM" id="Phobius"/>
    </source>
</evidence>
<feature type="transmembrane region" description="Helical" evidence="5">
    <location>
        <begin position="301"/>
        <end position="322"/>
    </location>
</feature>
<dbReference type="PROSITE" id="PS01124">
    <property type="entry name" value="HTH_ARAC_FAMILY_2"/>
    <property type="match status" value="1"/>
</dbReference>
<dbReference type="Proteomes" id="UP000431913">
    <property type="component" value="Unassembled WGS sequence"/>
</dbReference>
<dbReference type="InterPro" id="IPR009057">
    <property type="entry name" value="Homeodomain-like_sf"/>
</dbReference>
<keyword evidence="5" id="KW-0472">Membrane</keyword>
<feature type="domain" description="HTH araC/xylS-type" evidence="6">
    <location>
        <begin position="634"/>
        <end position="733"/>
    </location>
</feature>
<keyword evidence="4" id="KW-0175">Coiled coil</keyword>
<keyword evidence="5" id="KW-1133">Transmembrane helix</keyword>
<dbReference type="Pfam" id="PF12833">
    <property type="entry name" value="HTH_18"/>
    <property type="match status" value="1"/>
</dbReference>
<dbReference type="PROSITE" id="PS00041">
    <property type="entry name" value="HTH_ARAC_FAMILY_1"/>
    <property type="match status" value="1"/>
</dbReference>
<dbReference type="GO" id="GO:0003700">
    <property type="term" value="F:DNA-binding transcription factor activity"/>
    <property type="evidence" value="ECO:0007669"/>
    <property type="project" value="InterPro"/>
</dbReference>
<sequence length="737" mass="84244">MGEKRMRSKWIIRIWLGRLTRYLVVPLVFCVILFPLYGLMHQQTEKAQLTDAAEQLATAVSTFEGYLSDLRFTTNKLFNDDSYKLLAVSDDDSLMGDYMTSFNASTLLQDLTYSMSYTAYSYVTFARNHFVIDPYRVFSGYESFYPGALEYRDVPQDTWAAWQDARETLYLPAQSVVLNRTNYPDSYLTITQPFINSGGQFRGACNILIRERTLSNLFLPTEKWRNDGLFYLVRDDGTLLSQYRCNGAALSFSGNETGIEWYDGQKYLFVSRSIPSLGASAVIGLPYSVYAENLRAVNRAIWFYIGAGLLGCFLLSSAMTLWELRQLKPILDTLDDAETANTRLFNDLLVQKLRNHSQLSAELERARGELDHSRVEAFLKTGAAGTAEEQKKMCEQMHLTDYNYLLLIPAQERQTETHVGEELRLMMIAEQVRQSYGRTQFVYNTTEGSVLVVLTLDKGTEAEQVQMCRQTEALHGLLEMTEPLILSGRFTRLEQLSSVYWQARNMAAYSDRTQKVCYLSGESLVRVTTTDITSLERLNEYLLSGRAQEAQSLIGELFHVDDLSPQNFQQAFFSVRGVLIAAAQKVECEDIAYLCSYDNRQSARRQVQNLRDCCFEICSHVDSLKRSHNEALQRRVLAWLNEQYTRPDLNIAMAAEQFHISKKYVTQFLKDQTGKSFTEYVEELRLSRAMELLRGSELGITEISVQCGFSTQNTFYKAFRRRFGISPSAVRRGDNAG</sequence>
<dbReference type="SMART" id="SM00342">
    <property type="entry name" value="HTH_ARAC"/>
    <property type="match status" value="1"/>
</dbReference>
<dbReference type="PRINTS" id="PR00032">
    <property type="entry name" value="HTHARAC"/>
</dbReference>
<feature type="transmembrane region" description="Helical" evidence="5">
    <location>
        <begin position="21"/>
        <end position="40"/>
    </location>
</feature>
<keyword evidence="3" id="KW-0804">Transcription</keyword>
<accession>A0A6I2UA98</accession>
<feature type="coiled-coil region" evidence="4">
    <location>
        <begin position="349"/>
        <end position="376"/>
    </location>
</feature>
<name>A0A6I2UA98_9FIRM</name>
<organism evidence="7 8">
    <name type="scientific">Ruthenibacterium lactatiformans</name>
    <dbReference type="NCBI Taxonomy" id="1550024"/>
    <lineage>
        <taxon>Bacteria</taxon>
        <taxon>Bacillati</taxon>
        <taxon>Bacillota</taxon>
        <taxon>Clostridia</taxon>
        <taxon>Eubacteriales</taxon>
        <taxon>Oscillospiraceae</taxon>
        <taxon>Ruthenibacterium</taxon>
    </lineage>
</organism>
<comment type="caution">
    <text evidence="7">The sequence shown here is derived from an EMBL/GenBank/DDBJ whole genome shotgun (WGS) entry which is preliminary data.</text>
</comment>
<dbReference type="PANTHER" id="PTHR43280:SF2">
    <property type="entry name" value="HTH-TYPE TRANSCRIPTIONAL REGULATOR EXSA"/>
    <property type="match status" value="1"/>
</dbReference>
<evidence type="ECO:0000313" key="8">
    <source>
        <dbReference type="Proteomes" id="UP000431913"/>
    </source>
</evidence>
<evidence type="ECO:0000256" key="4">
    <source>
        <dbReference type="SAM" id="Coils"/>
    </source>
</evidence>
<keyword evidence="2" id="KW-0238">DNA-binding</keyword>
<dbReference type="PANTHER" id="PTHR43280">
    <property type="entry name" value="ARAC-FAMILY TRANSCRIPTIONAL REGULATOR"/>
    <property type="match status" value="1"/>
</dbReference>
<evidence type="ECO:0000256" key="1">
    <source>
        <dbReference type="ARBA" id="ARBA00023015"/>
    </source>
</evidence>
<proteinExistence type="predicted"/>
<keyword evidence="1" id="KW-0805">Transcription regulation</keyword>
<dbReference type="SUPFAM" id="SSF46689">
    <property type="entry name" value="Homeodomain-like"/>
    <property type="match status" value="1"/>
</dbReference>
<dbReference type="Gene3D" id="1.10.10.60">
    <property type="entry name" value="Homeodomain-like"/>
    <property type="match status" value="2"/>
</dbReference>
<evidence type="ECO:0000256" key="3">
    <source>
        <dbReference type="ARBA" id="ARBA00023163"/>
    </source>
</evidence>
<dbReference type="EMBL" id="VUNJ01000010">
    <property type="protein sequence ID" value="MST92331.1"/>
    <property type="molecule type" value="Genomic_DNA"/>
</dbReference>
<protein>
    <submittedName>
        <fullName evidence="7">AraC family transcriptional regulator</fullName>
    </submittedName>
</protein>
<dbReference type="GO" id="GO:0043565">
    <property type="term" value="F:sequence-specific DNA binding"/>
    <property type="evidence" value="ECO:0007669"/>
    <property type="project" value="InterPro"/>
</dbReference>
<evidence type="ECO:0000259" key="6">
    <source>
        <dbReference type="PROSITE" id="PS01124"/>
    </source>
</evidence>
<reference evidence="7 8" key="1">
    <citation type="submission" date="2019-08" db="EMBL/GenBank/DDBJ databases">
        <title>In-depth cultivation of the pig gut microbiome towards novel bacterial diversity and tailored functional studies.</title>
        <authorList>
            <person name="Wylensek D."/>
            <person name="Hitch T.C.A."/>
            <person name="Clavel T."/>
        </authorList>
    </citation>
    <scope>NUCLEOTIDE SEQUENCE [LARGE SCALE GENOMIC DNA]</scope>
    <source>
        <strain evidence="7 8">WCA3-601-WT-6J</strain>
    </source>
</reference>
<dbReference type="AlphaFoldDB" id="A0A6I2UA98"/>
<gene>
    <name evidence="7" type="ORF">FYJ76_10340</name>
</gene>
<dbReference type="InterPro" id="IPR018062">
    <property type="entry name" value="HTH_AraC-typ_CS"/>
</dbReference>
<dbReference type="InterPro" id="IPR020449">
    <property type="entry name" value="Tscrpt_reg_AraC-type_HTH"/>
</dbReference>
<evidence type="ECO:0000256" key="2">
    <source>
        <dbReference type="ARBA" id="ARBA00023125"/>
    </source>
</evidence>